<dbReference type="PANTHER" id="PTHR30290:SF9">
    <property type="entry name" value="OLIGOPEPTIDE-BINDING PROTEIN APPA"/>
    <property type="match status" value="1"/>
</dbReference>
<keyword evidence="3" id="KW-0732">Signal</keyword>
<evidence type="ECO:0000256" key="3">
    <source>
        <dbReference type="ARBA" id="ARBA00022729"/>
    </source>
</evidence>
<dbReference type="InterPro" id="IPR000914">
    <property type="entry name" value="SBP_5_dom"/>
</dbReference>
<dbReference type="AlphaFoldDB" id="A0A484IC47"/>
<feature type="transmembrane region" description="Helical" evidence="4">
    <location>
        <begin position="5"/>
        <end position="23"/>
    </location>
</feature>
<evidence type="ECO:0000313" key="7">
    <source>
        <dbReference type="Proteomes" id="UP000294299"/>
    </source>
</evidence>
<dbReference type="Gene3D" id="3.40.190.10">
    <property type="entry name" value="Periplasmic binding protein-like II"/>
    <property type="match status" value="1"/>
</dbReference>
<evidence type="ECO:0000256" key="2">
    <source>
        <dbReference type="ARBA" id="ARBA00022448"/>
    </source>
</evidence>
<accession>A0A484IC47</accession>
<dbReference type="Pfam" id="PF00496">
    <property type="entry name" value="SBP_bac_5"/>
    <property type="match status" value="1"/>
</dbReference>
<evidence type="ECO:0000259" key="5">
    <source>
        <dbReference type="Pfam" id="PF00496"/>
    </source>
</evidence>
<dbReference type="Gene3D" id="3.10.105.10">
    <property type="entry name" value="Dipeptide-binding Protein, Domain 3"/>
    <property type="match status" value="1"/>
</dbReference>
<dbReference type="GeneID" id="39422117"/>
<keyword evidence="2" id="KW-0813">Transport</keyword>
<sequence>MTKILIIVSFLLIIGMMFIFFPGKNVYSIENKSGGFSDHIKFIRFSNENVAYQQVSNGQLDVYFFQIPLQLVETAKKNPNLKIYEKEGLSYGLLLNPSNSSNNFNPFSIKDIRFALNFLIDRNFIVNNILKGFGEPIAEPYGSTSPEYHNILPVIDQLKIRYDPNFAKEMINNAMLNVGSTKDSNGKFTLEGKPITIKILIRNDDLLRKSFGDYVASEIEKLGFTVMKEYGDLTKANRIVYGSDPAQLEWNMYTESLISNSFVRYNPGTVTQMYAPWFGSMPGSQNPLFWQYSNSTIDGLTQKLIFNNFTSEQERNELLQKAEAIGIEEAVRLFFARSYDPYISSSKIGGLINDYSAGIANKLSLLNAIKNGSDNNTLNVGMIQIFQGAWNNVKGCSDFYCRIIYSLIADSPTFSNPYTGDPEPMRNVWTSVISNGFNDKVNVSKNSIRWNPYGQIWETNEHVNNTALTKVTITPQYSNWHSGVPVDKYDILYSYYFPYEWSTKTENNDLTYDSEYASLVFPTLSLIKGVDFHDNGTFDTYVDLWHYDKKQVPSYGTLWPTEPWDITAATERLVMNNKLSYSKSDANIKGIDQLSLNLPVHSEMIKEELIRMINEKYIPNPLKGMVTLDYVLNRYNTSLEWITKHGNAVIGNGPYYLEEFNPAGGVVTLSAFRDGTYPIEVGSYSKFVNPPGLDIRKINVPKFIQIGKPFDFSIEMGVKNSSGELNPFIGSVNYIVTDRNDNLVIADKLTLNASKDVDNSFDSVNSSLTQTSLVNIHLNSTQTSELVPGPSKLKLIITTFDSPKPMISENTLIARP</sequence>
<dbReference type="PANTHER" id="PTHR30290">
    <property type="entry name" value="PERIPLASMIC BINDING COMPONENT OF ABC TRANSPORTER"/>
    <property type="match status" value="1"/>
</dbReference>
<gene>
    <name evidence="6" type="ORF">NFRAN_3011</name>
</gene>
<dbReference type="InterPro" id="IPR039424">
    <property type="entry name" value="SBP_5"/>
</dbReference>
<dbReference type="GO" id="GO:1904680">
    <property type="term" value="F:peptide transmembrane transporter activity"/>
    <property type="evidence" value="ECO:0007669"/>
    <property type="project" value="TreeGrafter"/>
</dbReference>
<dbReference type="GO" id="GO:0015833">
    <property type="term" value="P:peptide transport"/>
    <property type="evidence" value="ECO:0007669"/>
    <property type="project" value="TreeGrafter"/>
</dbReference>
<evidence type="ECO:0000256" key="1">
    <source>
        <dbReference type="ARBA" id="ARBA00005695"/>
    </source>
</evidence>
<proteinExistence type="inferred from homology"/>
<dbReference type="Proteomes" id="UP000294299">
    <property type="component" value="Chromosome NFRAN"/>
</dbReference>
<protein>
    <submittedName>
        <fullName evidence="6">Bacterial extracellular solute-binding proteins, family 5 Middle</fullName>
    </submittedName>
</protein>
<evidence type="ECO:0000313" key="6">
    <source>
        <dbReference type="EMBL" id="VFJ15334.1"/>
    </source>
</evidence>
<keyword evidence="4" id="KW-0472">Membrane</keyword>
<feature type="domain" description="Solute-binding protein family 5" evidence="5">
    <location>
        <begin position="38"/>
        <end position="257"/>
    </location>
</feature>
<keyword evidence="7" id="KW-1185">Reference proteome</keyword>
<keyword evidence="4" id="KW-0812">Transmembrane</keyword>
<organism evidence="6 7">
    <name type="scientific">Candidatus Nitrosocosmicus franklandianus</name>
    <dbReference type="NCBI Taxonomy" id="1798806"/>
    <lineage>
        <taxon>Archaea</taxon>
        <taxon>Nitrososphaerota</taxon>
        <taxon>Nitrososphaeria</taxon>
        <taxon>Nitrososphaerales</taxon>
        <taxon>Nitrososphaeraceae</taxon>
        <taxon>Candidatus Nitrosocosmicus</taxon>
    </lineage>
</organism>
<dbReference type="RefSeq" id="WP_134485291.1">
    <property type="nucleotide sequence ID" value="NZ_LR216287.1"/>
</dbReference>
<dbReference type="SUPFAM" id="SSF53850">
    <property type="entry name" value="Periplasmic binding protein-like II"/>
    <property type="match status" value="1"/>
</dbReference>
<reference evidence="6 7" key="1">
    <citation type="submission" date="2019-02" db="EMBL/GenBank/DDBJ databases">
        <authorList>
            <person name="Lehtovirta-Morley E L."/>
        </authorList>
    </citation>
    <scope>NUCLEOTIDE SEQUENCE [LARGE SCALE GENOMIC DNA]</scope>
    <source>
        <strain evidence="6">NFRAN1</strain>
    </source>
</reference>
<dbReference type="EMBL" id="LR216287">
    <property type="protein sequence ID" value="VFJ15334.1"/>
    <property type="molecule type" value="Genomic_DNA"/>
</dbReference>
<dbReference type="OrthoDB" id="194307at2157"/>
<dbReference type="KEGG" id="nfn:NFRAN_3011"/>
<evidence type="ECO:0000256" key="4">
    <source>
        <dbReference type="SAM" id="Phobius"/>
    </source>
</evidence>
<comment type="similarity">
    <text evidence="1">Belongs to the bacterial solute-binding protein 5 family.</text>
</comment>
<keyword evidence="4" id="KW-1133">Transmembrane helix</keyword>
<name>A0A484IC47_9ARCH</name>